<accession>A0A133N9H0</accession>
<evidence type="ECO:0000313" key="2">
    <source>
        <dbReference type="Proteomes" id="UP000070401"/>
    </source>
</evidence>
<sequence length="93" mass="11094">MKKIVSFKSIPEYFEKEKCGFKPYTYRYIDSYSDERFQILGEALRAGHFLNYSHKYIIEITNSITGESFRRVITDVFKTGEHLIIAWRGNERD</sequence>
<proteinExistence type="predicted"/>
<dbReference type="Proteomes" id="UP000070401">
    <property type="component" value="Unassembled WGS sequence"/>
</dbReference>
<gene>
    <name evidence="1" type="ORF">HMPREF3221_02469</name>
</gene>
<organism evidence="1 2">
    <name type="scientific">Fusobacterium nucleatum</name>
    <dbReference type="NCBI Taxonomy" id="851"/>
    <lineage>
        <taxon>Bacteria</taxon>
        <taxon>Fusobacteriati</taxon>
        <taxon>Fusobacteriota</taxon>
        <taxon>Fusobacteriia</taxon>
        <taxon>Fusobacteriales</taxon>
        <taxon>Fusobacteriaceae</taxon>
        <taxon>Fusobacterium</taxon>
    </lineage>
</organism>
<reference evidence="2" key="1">
    <citation type="submission" date="2016-01" db="EMBL/GenBank/DDBJ databases">
        <authorList>
            <person name="Mitreva M."/>
            <person name="Pepin K.H."/>
            <person name="Mihindukulasuriya K.A."/>
            <person name="Fulton R."/>
            <person name="Fronick C."/>
            <person name="O'Laughlin M."/>
            <person name="Miner T."/>
            <person name="Herter B."/>
            <person name="Rosa B.A."/>
            <person name="Cordes M."/>
            <person name="Tomlinson C."/>
            <person name="Wollam A."/>
            <person name="Palsikar V.B."/>
            <person name="Mardis E.R."/>
            <person name="Wilson R.K."/>
        </authorList>
    </citation>
    <scope>NUCLEOTIDE SEQUENCE [LARGE SCALE GENOMIC DNA]</scope>
    <source>
        <strain evidence="2">MJR7757B</strain>
    </source>
</reference>
<comment type="caution">
    <text evidence="1">The sequence shown here is derived from an EMBL/GenBank/DDBJ whole genome shotgun (WGS) entry which is preliminary data.</text>
</comment>
<keyword evidence="2" id="KW-1185">Reference proteome</keyword>
<evidence type="ECO:0000313" key="1">
    <source>
        <dbReference type="EMBL" id="KXA12948.1"/>
    </source>
</evidence>
<dbReference type="RefSeq" id="WP_060799017.1">
    <property type="nucleotide sequence ID" value="NZ_KQ956800.1"/>
</dbReference>
<dbReference type="PATRIC" id="fig|851.8.peg.2503"/>
<name>A0A133N9H0_FUSNU</name>
<dbReference type="EMBL" id="LRPY01000294">
    <property type="protein sequence ID" value="KXA12948.1"/>
    <property type="molecule type" value="Genomic_DNA"/>
</dbReference>
<protein>
    <submittedName>
        <fullName evidence="1">Uncharacterized protein</fullName>
    </submittedName>
</protein>
<dbReference type="AlphaFoldDB" id="A0A133N9H0"/>